<organism evidence="3 4">
    <name type="scientific">Pseudoclavibacter endophyticus</name>
    <dbReference type="NCBI Taxonomy" id="1778590"/>
    <lineage>
        <taxon>Bacteria</taxon>
        <taxon>Bacillati</taxon>
        <taxon>Actinomycetota</taxon>
        <taxon>Actinomycetes</taxon>
        <taxon>Micrococcales</taxon>
        <taxon>Microbacteriaceae</taxon>
        <taxon>Pseudoclavibacter</taxon>
    </lineage>
</organism>
<dbReference type="PANTHER" id="PTHR24321:SF8">
    <property type="entry name" value="ESTRADIOL 17-BETA-DEHYDROGENASE 8-RELATED"/>
    <property type="match status" value="1"/>
</dbReference>
<protein>
    <submittedName>
        <fullName evidence="3">SDR family oxidoreductase</fullName>
    </submittedName>
</protein>
<comment type="caution">
    <text evidence="3">The sequence shown here is derived from an EMBL/GenBank/DDBJ whole genome shotgun (WGS) entry which is preliminary data.</text>
</comment>
<dbReference type="Proteomes" id="UP000431744">
    <property type="component" value="Unassembled WGS sequence"/>
</dbReference>
<dbReference type="SUPFAM" id="SSF51735">
    <property type="entry name" value="NAD(P)-binding Rossmann-fold domains"/>
    <property type="match status" value="1"/>
</dbReference>
<dbReference type="EMBL" id="WBJY01000001">
    <property type="protein sequence ID" value="KAB1649170.1"/>
    <property type="molecule type" value="Genomic_DNA"/>
</dbReference>
<comment type="similarity">
    <text evidence="1">Belongs to the short-chain dehydrogenases/reductases (SDR) family.</text>
</comment>
<dbReference type="InterPro" id="IPR002347">
    <property type="entry name" value="SDR_fam"/>
</dbReference>
<evidence type="ECO:0000313" key="3">
    <source>
        <dbReference type="EMBL" id="KAB1649170.1"/>
    </source>
</evidence>
<evidence type="ECO:0000313" key="4">
    <source>
        <dbReference type="Proteomes" id="UP000431744"/>
    </source>
</evidence>
<sequence length="287" mass="29516">MNNRFEGLVTLVTGAASGLGRASAERLAAEGAKVVAVDLSDAVHEVAASLPEAIGVVGDVSSENDVDASMRAAIDAFGQVDRFHLNAGIFGSFEFLPDIELADFERVMRVNVVGQFLGLRAAFRHYRDRRASGAIAVTASIASRRAGHDLLAYHTSKHAVTGLVKGAATYGGPIGVRVNAVAPGIVPTGLFRAAASQTGGGDDMVRRASTTPMRRAGDPAEIAGVVAFLLSDDAAYTTGEIVGADGGASIINPVRPAGGAGAWDTDAVDTAAYGADELRAARERRNG</sequence>
<reference evidence="3 4" key="1">
    <citation type="submission" date="2019-09" db="EMBL/GenBank/DDBJ databases">
        <title>Phylogeny of genus Pseudoclavibacter and closely related genus.</title>
        <authorList>
            <person name="Li Y."/>
        </authorList>
    </citation>
    <scope>NUCLEOTIDE SEQUENCE [LARGE SCALE GENOMIC DNA]</scope>
    <source>
        <strain evidence="3 4">EGI 60007</strain>
    </source>
</reference>
<dbReference type="InterPro" id="IPR036291">
    <property type="entry name" value="NAD(P)-bd_dom_sf"/>
</dbReference>
<gene>
    <name evidence="3" type="ORF">F8O04_02505</name>
</gene>
<keyword evidence="2" id="KW-0560">Oxidoreductase</keyword>
<dbReference type="OrthoDB" id="286404at2"/>
<dbReference type="AlphaFoldDB" id="A0A6H9WS72"/>
<evidence type="ECO:0000256" key="1">
    <source>
        <dbReference type="ARBA" id="ARBA00006484"/>
    </source>
</evidence>
<dbReference type="Pfam" id="PF13561">
    <property type="entry name" value="adh_short_C2"/>
    <property type="match status" value="1"/>
</dbReference>
<proteinExistence type="inferred from homology"/>
<accession>A0A6H9WS72</accession>
<dbReference type="PRINTS" id="PR00081">
    <property type="entry name" value="GDHRDH"/>
</dbReference>
<evidence type="ECO:0000256" key="2">
    <source>
        <dbReference type="ARBA" id="ARBA00023002"/>
    </source>
</evidence>
<dbReference type="GO" id="GO:0016491">
    <property type="term" value="F:oxidoreductase activity"/>
    <property type="evidence" value="ECO:0007669"/>
    <property type="project" value="UniProtKB-KW"/>
</dbReference>
<dbReference type="RefSeq" id="WP_158027762.1">
    <property type="nucleotide sequence ID" value="NZ_BMHG01000001.1"/>
</dbReference>
<name>A0A6H9WS72_9MICO</name>
<dbReference type="Gene3D" id="3.40.50.720">
    <property type="entry name" value="NAD(P)-binding Rossmann-like Domain"/>
    <property type="match status" value="1"/>
</dbReference>
<dbReference type="CDD" id="cd05233">
    <property type="entry name" value="SDR_c"/>
    <property type="match status" value="1"/>
</dbReference>
<dbReference type="FunFam" id="3.40.50.720:FF:000084">
    <property type="entry name" value="Short-chain dehydrogenase reductase"/>
    <property type="match status" value="1"/>
</dbReference>
<dbReference type="PANTHER" id="PTHR24321">
    <property type="entry name" value="DEHYDROGENASES, SHORT CHAIN"/>
    <property type="match status" value="1"/>
</dbReference>
<keyword evidence="4" id="KW-1185">Reference proteome</keyword>